<keyword evidence="2" id="KW-1185">Reference proteome</keyword>
<reference evidence="1 2" key="1">
    <citation type="submission" date="2021-03" db="EMBL/GenBank/DDBJ databases">
        <authorList>
            <person name="King G.J."/>
            <person name="Bancroft I."/>
            <person name="Baten A."/>
            <person name="Bloomfield J."/>
            <person name="Borpatragohain P."/>
            <person name="He Z."/>
            <person name="Irish N."/>
            <person name="Irwin J."/>
            <person name="Liu K."/>
            <person name="Mauleon R.P."/>
            <person name="Moore J."/>
            <person name="Morris R."/>
            <person name="Ostergaard L."/>
            <person name="Wang B."/>
            <person name="Wells R."/>
        </authorList>
    </citation>
    <scope>NUCLEOTIDE SEQUENCE [LARGE SCALE GENOMIC DNA]</scope>
    <source>
        <strain evidence="1">R-o-18</strain>
        <tissue evidence="1">Leaf</tissue>
    </source>
</reference>
<sequence>MIQSPKPAKPVLHLPQLEASRRILIYFNLPYLDSQALKLQQLFFLQIKHDLSTFQTIKKVPRKLSYPLKPSTVQIQEEHHLHSFGQDSHHKASNN</sequence>
<evidence type="ECO:0000313" key="1">
    <source>
        <dbReference type="EMBL" id="KAG5414567.1"/>
    </source>
</evidence>
<dbReference type="EMBL" id="JADBGQ010000001">
    <property type="protein sequence ID" value="KAG5414567.1"/>
    <property type="molecule type" value="Genomic_DNA"/>
</dbReference>
<name>A0ABQ7NUM1_BRACM</name>
<accession>A0ABQ7NUM1</accession>
<comment type="caution">
    <text evidence="1">The sequence shown here is derived from an EMBL/GenBank/DDBJ whole genome shotgun (WGS) entry which is preliminary data.</text>
</comment>
<protein>
    <submittedName>
        <fullName evidence="1">Uncharacterized protein</fullName>
    </submittedName>
</protein>
<dbReference type="Proteomes" id="UP000823674">
    <property type="component" value="Chromosome A01"/>
</dbReference>
<organism evidence="1 2">
    <name type="scientific">Brassica rapa subsp. trilocularis</name>
    <dbReference type="NCBI Taxonomy" id="1813537"/>
    <lineage>
        <taxon>Eukaryota</taxon>
        <taxon>Viridiplantae</taxon>
        <taxon>Streptophyta</taxon>
        <taxon>Embryophyta</taxon>
        <taxon>Tracheophyta</taxon>
        <taxon>Spermatophyta</taxon>
        <taxon>Magnoliopsida</taxon>
        <taxon>eudicotyledons</taxon>
        <taxon>Gunneridae</taxon>
        <taxon>Pentapetalae</taxon>
        <taxon>rosids</taxon>
        <taxon>malvids</taxon>
        <taxon>Brassicales</taxon>
        <taxon>Brassicaceae</taxon>
        <taxon>Brassiceae</taxon>
        <taxon>Brassica</taxon>
    </lineage>
</organism>
<evidence type="ECO:0000313" key="2">
    <source>
        <dbReference type="Proteomes" id="UP000823674"/>
    </source>
</evidence>
<gene>
    <name evidence="1" type="primary">A01g504590.1_BraROA</name>
    <name evidence="1" type="ORF">IGI04_002134</name>
</gene>
<proteinExistence type="predicted"/>